<dbReference type="AlphaFoldDB" id="A0A484FBB1"/>
<evidence type="ECO:0000256" key="1">
    <source>
        <dbReference type="SAM" id="SignalP"/>
    </source>
</evidence>
<gene>
    <name evidence="2" type="ORF">Cob_v011849</name>
</gene>
<organism evidence="2 3">
    <name type="scientific">Colletotrichum orbiculare (strain 104-T / ATCC 96160 / CBS 514.97 / LARS 414 / MAFF 240422)</name>
    <name type="common">Cucumber anthracnose fungus</name>
    <name type="synonym">Colletotrichum lagenarium</name>
    <dbReference type="NCBI Taxonomy" id="1213857"/>
    <lineage>
        <taxon>Eukaryota</taxon>
        <taxon>Fungi</taxon>
        <taxon>Dikarya</taxon>
        <taxon>Ascomycota</taxon>
        <taxon>Pezizomycotina</taxon>
        <taxon>Sordariomycetes</taxon>
        <taxon>Hypocreomycetidae</taxon>
        <taxon>Glomerellales</taxon>
        <taxon>Glomerellaceae</taxon>
        <taxon>Colletotrichum</taxon>
        <taxon>Colletotrichum orbiculare species complex</taxon>
    </lineage>
</organism>
<feature type="chain" id="PRO_5019790145" evidence="1">
    <location>
        <begin position="19"/>
        <end position="103"/>
    </location>
</feature>
<dbReference type="Proteomes" id="UP000014480">
    <property type="component" value="Unassembled WGS sequence"/>
</dbReference>
<reference evidence="3" key="2">
    <citation type="journal article" date="2019" name="Mol. Plant Microbe Interact.">
        <title>Genome sequence resources for four phytopathogenic fungi from the Colletotrichum orbiculare species complex.</title>
        <authorList>
            <person name="Gan P."/>
            <person name="Tsushima A."/>
            <person name="Narusaka M."/>
            <person name="Narusaka Y."/>
            <person name="Takano Y."/>
            <person name="Kubo Y."/>
            <person name="Shirasu K."/>
        </authorList>
    </citation>
    <scope>GENOME REANNOTATION</scope>
    <source>
        <strain evidence="3">104-T / ATCC 96160 / CBS 514.97 / LARS 414 / MAFF 240422</strain>
    </source>
</reference>
<comment type="caution">
    <text evidence="2">The sequence shown here is derived from an EMBL/GenBank/DDBJ whole genome shotgun (WGS) entry which is preliminary data.</text>
</comment>
<reference evidence="3" key="1">
    <citation type="journal article" date="2013" name="New Phytol.">
        <title>Comparative genomic and transcriptomic analyses reveal the hemibiotrophic stage shift of Colletotrichum fungi.</title>
        <authorList>
            <person name="Gan P."/>
            <person name="Ikeda K."/>
            <person name="Irieda H."/>
            <person name="Narusaka M."/>
            <person name="O'Connell R.J."/>
            <person name="Narusaka Y."/>
            <person name="Takano Y."/>
            <person name="Kubo Y."/>
            <person name="Shirasu K."/>
        </authorList>
    </citation>
    <scope>NUCLEOTIDE SEQUENCE [LARGE SCALE GENOMIC DNA]</scope>
    <source>
        <strain evidence="3">104-T / ATCC 96160 / CBS 514.97 / LARS 414 / MAFF 240422</strain>
    </source>
</reference>
<feature type="signal peptide" evidence="1">
    <location>
        <begin position="1"/>
        <end position="18"/>
    </location>
</feature>
<accession>A0A484FBB1</accession>
<evidence type="ECO:0000313" key="2">
    <source>
        <dbReference type="EMBL" id="TDZ15282.1"/>
    </source>
</evidence>
<keyword evidence="1" id="KW-0732">Signal</keyword>
<protein>
    <submittedName>
        <fullName evidence="2">Uncharacterized protein</fullName>
    </submittedName>
</protein>
<dbReference type="EMBL" id="AMCV02000041">
    <property type="protein sequence ID" value="TDZ15282.1"/>
    <property type="molecule type" value="Genomic_DNA"/>
</dbReference>
<sequence length="103" mass="11181">MRYLSFILLLVISGLSRAADPPKGLPKGDRLRQKIVCEPGGTFGLKCCAGLTCFQGLCRLAQDAGCIAERRYCGINAPDRPCCPPYKCILKRNSAGNGVFQCR</sequence>
<proteinExistence type="predicted"/>
<evidence type="ECO:0000313" key="3">
    <source>
        <dbReference type="Proteomes" id="UP000014480"/>
    </source>
</evidence>
<keyword evidence="3" id="KW-1185">Reference proteome</keyword>
<name>A0A484FBB1_COLOR</name>